<sequence>MATGISTPITGTSTPARKISHPLHDQPLAEPQVTPAKEDDTSALEAMRAGKPYIAGDAYLDKLRNHALALLQKGNMELDMGRRMAMWNGFLDLRYQDRKRIFIAAPFLCEYGFNVSIGDDVFIGPNATFLDVCPIRIGNRTMIGANAQFYTPQHPIMPEERDGLDGAEWASPITIGDDVWVGGGVIILGGVTIGDGCTIGAGSVVTKDVPPRSVVVGNPGRVVKTLPLPEKKDEKKEEAK</sequence>
<dbReference type="KEGG" id="tasa:A1Q1_08017"/>
<dbReference type="CDD" id="cd03357">
    <property type="entry name" value="LbH_MAT_GAT"/>
    <property type="match status" value="1"/>
</dbReference>
<evidence type="ECO:0000313" key="5">
    <source>
        <dbReference type="Proteomes" id="UP000002748"/>
    </source>
</evidence>
<dbReference type="OrthoDB" id="25818at2759"/>
<feature type="compositionally biased region" description="Low complexity" evidence="3">
    <location>
        <begin position="1"/>
        <end position="16"/>
    </location>
</feature>
<dbReference type="Gene3D" id="2.160.10.10">
    <property type="entry name" value="Hexapeptide repeat proteins"/>
    <property type="match status" value="1"/>
</dbReference>
<dbReference type="VEuPathDB" id="FungiDB:A1Q1_08017"/>
<reference evidence="4 5" key="1">
    <citation type="journal article" date="2012" name="Eukaryot. Cell">
        <title>Draft genome sequence of CBS 2479, the standard type strain of Trichosporon asahii.</title>
        <authorList>
            <person name="Yang R.Y."/>
            <person name="Li H.T."/>
            <person name="Zhu H."/>
            <person name="Zhou G.P."/>
            <person name="Wang M."/>
            <person name="Wang L."/>
        </authorList>
    </citation>
    <scope>NUCLEOTIDE SEQUENCE [LARGE SCALE GENOMIC DNA]</scope>
    <source>
        <strain evidence="5">ATCC 90039 / CBS 2479 / JCM 2466 / KCTC 7840 / NCYC 2677 / UAMH 7654</strain>
    </source>
</reference>
<dbReference type="GO" id="GO:0016407">
    <property type="term" value="F:acetyltransferase activity"/>
    <property type="evidence" value="ECO:0007669"/>
    <property type="project" value="InterPro"/>
</dbReference>
<dbReference type="GeneID" id="25991529"/>
<dbReference type="InterPro" id="IPR011004">
    <property type="entry name" value="Trimer_LpxA-like_sf"/>
</dbReference>
<dbReference type="InterPro" id="IPR001451">
    <property type="entry name" value="Hexapep"/>
</dbReference>
<evidence type="ECO:0000256" key="1">
    <source>
        <dbReference type="ARBA" id="ARBA00007274"/>
    </source>
</evidence>
<dbReference type="PANTHER" id="PTHR23416">
    <property type="entry name" value="SIALIC ACID SYNTHASE-RELATED"/>
    <property type="match status" value="1"/>
</dbReference>
<proteinExistence type="inferred from homology"/>
<feature type="region of interest" description="Disordered" evidence="3">
    <location>
        <begin position="1"/>
        <end position="33"/>
    </location>
</feature>
<dbReference type="AlphaFoldDB" id="J6F1G8"/>
<keyword evidence="2 4" id="KW-0808">Transferase</keyword>
<protein>
    <submittedName>
        <fullName evidence="4">Putative O-acetyl transferase</fullName>
    </submittedName>
</protein>
<dbReference type="Pfam" id="PF00132">
    <property type="entry name" value="Hexapep"/>
    <property type="match status" value="1"/>
</dbReference>
<organism evidence="4 5">
    <name type="scientific">Trichosporon asahii var. asahii (strain ATCC 90039 / CBS 2479 / JCM 2466 / KCTC 7840 / NBRC 103889/ NCYC 2677 / UAMH 7654)</name>
    <name type="common">Yeast</name>
    <dbReference type="NCBI Taxonomy" id="1186058"/>
    <lineage>
        <taxon>Eukaryota</taxon>
        <taxon>Fungi</taxon>
        <taxon>Dikarya</taxon>
        <taxon>Basidiomycota</taxon>
        <taxon>Agaricomycotina</taxon>
        <taxon>Tremellomycetes</taxon>
        <taxon>Trichosporonales</taxon>
        <taxon>Trichosporonaceae</taxon>
        <taxon>Trichosporon</taxon>
    </lineage>
</organism>
<dbReference type="GO" id="GO:0008374">
    <property type="term" value="F:O-acyltransferase activity"/>
    <property type="evidence" value="ECO:0007669"/>
    <property type="project" value="TreeGrafter"/>
</dbReference>
<dbReference type="RefSeq" id="XP_014181678.1">
    <property type="nucleotide sequence ID" value="XM_014326203.1"/>
</dbReference>
<dbReference type="SUPFAM" id="SSF51161">
    <property type="entry name" value="Trimeric LpxA-like enzymes"/>
    <property type="match status" value="1"/>
</dbReference>
<dbReference type="Proteomes" id="UP000002748">
    <property type="component" value="Unassembled WGS sequence"/>
</dbReference>
<dbReference type="HOGENOM" id="CLU_051638_3_3_1"/>
<dbReference type="EMBL" id="ALBS01000087">
    <property type="protein sequence ID" value="EJT50804.1"/>
    <property type="molecule type" value="Genomic_DNA"/>
</dbReference>
<evidence type="ECO:0000313" key="4">
    <source>
        <dbReference type="EMBL" id="EJT50804.1"/>
    </source>
</evidence>
<dbReference type="PANTHER" id="PTHR23416:SF23">
    <property type="entry name" value="ACETYLTRANSFERASE C18B11.09C-RELATED"/>
    <property type="match status" value="1"/>
</dbReference>
<dbReference type="Pfam" id="PF14602">
    <property type="entry name" value="Hexapep_2"/>
    <property type="match status" value="1"/>
</dbReference>
<comment type="similarity">
    <text evidence="1">Belongs to the transferase hexapeptide repeat family.</text>
</comment>
<evidence type="ECO:0000256" key="2">
    <source>
        <dbReference type="ARBA" id="ARBA00022679"/>
    </source>
</evidence>
<name>J6F1G8_TRIAS</name>
<accession>J6F1G8</accession>
<gene>
    <name evidence="4" type="ORF">A1Q1_08017</name>
</gene>
<dbReference type="InterPro" id="IPR051159">
    <property type="entry name" value="Hexapeptide_acetyltransf"/>
</dbReference>
<evidence type="ECO:0000256" key="3">
    <source>
        <dbReference type="SAM" id="MobiDB-lite"/>
    </source>
</evidence>
<comment type="caution">
    <text evidence="4">The sequence shown here is derived from an EMBL/GenBank/DDBJ whole genome shotgun (WGS) entry which is preliminary data.</text>
</comment>